<evidence type="ECO:0000313" key="7">
    <source>
        <dbReference type="Proteomes" id="UP000319252"/>
    </source>
</evidence>
<dbReference type="SUPFAM" id="SSF53098">
    <property type="entry name" value="Ribonuclease H-like"/>
    <property type="match status" value="1"/>
</dbReference>
<evidence type="ECO:0000256" key="2">
    <source>
        <dbReference type="ARBA" id="ARBA00022578"/>
    </source>
</evidence>
<dbReference type="GO" id="GO:0003677">
    <property type="term" value="F:DNA binding"/>
    <property type="evidence" value="ECO:0007669"/>
    <property type="project" value="UniProtKB-KW"/>
</dbReference>
<feature type="domain" description="HTH IS21-type" evidence="5">
    <location>
        <begin position="6"/>
        <end position="69"/>
    </location>
</feature>
<dbReference type="GO" id="GO:0032196">
    <property type="term" value="P:transposition"/>
    <property type="evidence" value="ECO:0007669"/>
    <property type="project" value="UniProtKB-KW"/>
</dbReference>
<dbReference type="InterPro" id="IPR054353">
    <property type="entry name" value="IstA-like_C"/>
</dbReference>
<name>A0A564RYW4_BIFLI</name>
<evidence type="ECO:0000256" key="4">
    <source>
        <dbReference type="ARBA" id="ARBA00023172"/>
    </source>
</evidence>
<dbReference type="EMBL" id="CABHML010000035">
    <property type="protein sequence ID" value="VUW82900.1"/>
    <property type="molecule type" value="Genomic_DNA"/>
</dbReference>
<sequence>MTVSTPVRQHIRILDVQGVSWRRMAREVGVSRQTVGKYAELEDCSPKPPEHAKAKSKLDPFKPVIDKWLESDRLMPRKQRHTAMRVWHRLRDEHGYEGSYQLVRRYVRQRKRDWRDPGDGFMEPRWEPGIAQVDFGEGLACVRGARVKAHCLVAAFPYSNMRWVVALPGENAECVCKGLETVFGHIGLAPRVLVFGNATGAAHRVAWDKITIVDVFRRFVEHYRVEVRFRNPASGWEKGNAENAVGFLRRNLMVPMPNAESYRKLTSWMLSRCDEITGNTHYRKDVPISDLFAGEKTRMLPLPRVPYDACRRVTRRADREGNVEIDSDRYLAGPSWHGWTLEVGLRAFQVEIRTQDGRFVAKPPRAYGRAARTVRNPAGLLPALARKSRAWGESPIRGDFPEKLRLAIDAMDSKTRQRAFRLLAKAGDAYGFDAAAKAGEHIVEQGREIDEASLTAMARRVGAGETPDDVPAPDLHAYDRFMRPETRAKAA</sequence>
<dbReference type="NCBIfam" id="NF033546">
    <property type="entry name" value="transpos_IS21"/>
    <property type="match status" value="1"/>
</dbReference>
<dbReference type="PANTHER" id="PTHR35004:SF7">
    <property type="entry name" value="INTEGRASE PROTEIN"/>
    <property type="match status" value="1"/>
</dbReference>
<gene>
    <name evidence="6" type="ORF">BLONGUMMC1_00818</name>
</gene>
<dbReference type="InterPro" id="IPR017894">
    <property type="entry name" value="HTH_IS21_transposase_type"/>
</dbReference>
<evidence type="ECO:0000256" key="1">
    <source>
        <dbReference type="ARBA" id="ARBA00009277"/>
    </source>
</evidence>
<keyword evidence="3" id="KW-0238">DNA-binding</keyword>
<evidence type="ECO:0000256" key="3">
    <source>
        <dbReference type="ARBA" id="ARBA00023125"/>
    </source>
</evidence>
<dbReference type="InterPro" id="IPR036397">
    <property type="entry name" value="RNaseH_sf"/>
</dbReference>
<keyword evidence="4" id="KW-0233">DNA recombination</keyword>
<dbReference type="GO" id="GO:0006310">
    <property type="term" value="P:DNA recombination"/>
    <property type="evidence" value="ECO:0007669"/>
    <property type="project" value="UniProtKB-KW"/>
</dbReference>
<dbReference type="InterPro" id="IPR012337">
    <property type="entry name" value="RNaseH-like_sf"/>
</dbReference>
<reference evidence="6 7" key="1">
    <citation type="submission" date="2019-07" db="EMBL/GenBank/DDBJ databases">
        <authorList>
            <person name="Chang H.-W."/>
            <person name="Raman A."/>
            <person name="Venkatesh S."/>
            <person name="Gehrig J."/>
        </authorList>
    </citation>
    <scope>NUCLEOTIDE SEQUENCE [LARGE SCALE GENOMIC DNA]</scope>
    <source>
        <strain evidence="6">B.longum_ssp_infantis_4</strain>
    </source>
</reference>
<organism evidence="6 7">
    <name type="scientific">Bifidobacterium longum subsp. infantis</name>
    <dbReference type="NCBI Taxonomy" id="1682"/>
    <lineage>
        <taxon>Bacteria</taxon>
        <taxon>Bacillati</taxon>
        <taxon>Actinomycetota</taxon>
        <taxon>Actinomycetes</taxon>
        <taxon>Bifidobacteriales</taxon>
        <taxon>Bifidobacteriaceae</taxon>
        <taxon>Bifidobacterium</taxon>
    </lineage>
</organism>
<dbReference type="Proteomes" id="UP000319252">
    <property type="component" value="Unassembled WGS sequence"/>
</dbReference>
<evidence type="ECO:0000259" key="5">
    <source>
        <dbReference type="PROSITE" id="PS50531"/>
    </source>
</evidence>
<accession>A0A564RYW4</accession>
<dbReference type="PROSITE" id="PS50531">
    <property type="entry name" value="HTH_IS21"/>
    <property type="match status" value="1"/>
</dbReference>
<dbReference type="AlphaFoldDB" id="A0A564RYW4"/>
<proteinExistence type="inferred from homology"/>
<keyword evidence="2" id="KW-0815">Transposition</keyword>
<dbReference type="Pfam" id="PF22483">
    <property type="entry name" value="Mu-transpos_C_2"/>
    <property type="match status" value="1"/>
</dbReference>
<comment type="similarity">
    <text evidence="1">Belongs to the transposase IS21/IS408/IS1162 family.</text>
</comment>
<dbReference type="RefSeq" id="WP_154050147.1">
    <property type="nucleotide sequence ID" value="NZ_CABHML010000035.1"/>
</dbReference>
<dbReference type="PANTHER" id="PTHR35004">
    <property type="entry name" value="TRANSPOSASE RV3428C-RELATED"/>
    <property type="match status" value="1"/>
</dbReference>
<dbReference type="Gene3D" id="3.30.420.10">
    <property type="entry name" value="Ribonuclease H-like superfamily/Ribonuclease H"/>
    <property type="match status" value="1"/>
</dbReference>
<evidence type="ECO:0000313" key="6">
    <source>
        <dbReference type="EMBL" id="VUW82900.1"/>
    </source>
</evidence>
<protein>
    <recommendedName>
        <fullName evidence="5">HTH IS21-type domain-containing protein</fullName>
    </recommendedName>
</protein>